<gene>
    <name evidence="1" type="ORF">SAMN04490186_2154</name>
</gene>
<sequence>MSIHMSGLEKLGKSMQAQNLDIQKFRFKTGAVEFDCLFSMRGDYELSLTTRGANPSFFLFPITKTFQMATYLKGANSKLVNVLRTHGLSMKGFSSTQFFKDLDKIVPSVAHTNNVPTTSEILQLRHDMEERDRPFFDTWIPWTTGGPSAKNKKKTLLLLGPSALIYSEKNNASSRWSSVEPDR</sequence>
<accession>A0ABY0THD2</accession>
<proteinExistence type="predicted"/>
<comment type="caution">
    <text evidence="1">The sequence shown here is derived from an EMBL/GenBank/DDBJ whole genome shotgun (WGS) entry which is preliminary data.</text>
</comment>
<dbReference type="EMBL" id="FNKM01000002">
    <property type="protein sequence ID" value="SDQ83854.1"/>
    <property type="molecule type" value="Genomic_DNA"/>
</dbReference>
<keyword evidence="2" id="KW-1185">Reference proteome</keyword>
<reference evidence="1 2" key="1">
    <citation type="submission" date="2016-10" db="EMBL/GenBank/DDBJ databases">
        <authorList>
            <person name="Varghese N."/>
            <person name="Submissions S."/>
        </authorList>
    </citation>
    <scope>NUCLEOTIDE SEQUENCE [LARGE SCALE GENOMIC DNA]</scope>
    <source>
        <strain evidence="1 2">BS2976</strain>
    </source>
</reference>
<dbReference type="Proteomes" id="UP000198740">
    <property type="component" value="Unassembled WGS sequence"/>
</dbReference>
<name>A0ABY0THD2_9PSED</name>
<dbReference type="Pfam" id="PF19503">
    <property type="entry name" value="DUF6037"/>
    <property type="match status" value="1"/>
</dbReference>
<evidence type="ECO:0000313" key="2">
    <source>
        <dbReference type="Proteomes" id="UP000198740"/>
    </source>
</evidence>
<evidence type="ECO:0000313" key="1">
    <source>
        <dbReference type="EMBL" id="SDQ83854.1"/>
    </source>
</evidence>
<protein>
    <submittedName>
        <fullName evidence="1">Uncharacterized protein</fullName>
    </submittedName>
</protein>
<organism evidence="1 2">
    <name type="scientific">Pseudomonas grimontii</name>
    <dbReference type="NCBI Taxonomy" id="129847"/>
    <lineage>
        <taxon>Bacteria</taxon>
        <taxon>Pseudomonadati</taxon>
        <taxon>Pseudomonadota</taxon>
        <taxon>Gammaproteobacteria</taxon>
        <taxon>Pseudomonadales</taxon>
        <taxon>Pseudomonadaceae</taxon>
        <taxon>Pseudomonas</taxon>
    </lineage>
</organism>
<dbReference type="InterPro" id="IPR046100">
    <property type="entry name" value="DUF6037"/>
</dbReference>